<proteinExistence type="predicted"/>
<dbReference type="EMBL" id="BNDV01000008">
    <property type="protein sequence ID" value="GHI14117.1"/>
    <property type="molecule type" value="Genomic_DNA"/>
</dbReference>
<protein>
    <recommendedName>
        <fullName evidence="5">Glycine zipper family protein</fullName>
    </recommendedName>
</protein>
<keyword evidence="4" id="KW-1185">Reference proteome</keyword>
<keyword evidence="2" id="KW-0812">Transmembrane</keyword>
<keyword evidence="2" id="KW-1133">Transmembrane helix</keyword>
<dbReference type="Proteomes" id="UP000660554">
    <property type="component" value="Unassembled WGS sequence"/>
</dbReference>
<evidence type="ECO:0008006" key="5">
    <source>
        <dbReference type="Google" id="ProtNLM"/>
    </source>
</evidence>
<keyword evidence="2" id="KW-0472">Membrane</keyword>
<feature type="transmembrane region" description="Helical" evidence="2">
    <location>
        <begin position="68"/>
        <end position="86"/>
    </location>
</feature>
<evidence type="ECO:0000313" key="4">
    <source>
        <dbReference type="Proteomes" id="UP000660554"/>
    </source>
</evidence>
<comment type="caution">
    <text evidence="3">The sequence shown here is derived from an EMBL/GenBank/DDBJ whole genome shotgun (WGS) entry which is preliminary data.</text>
</comment>
<evidence type="ECO:0000313" key="3">
    <source>
        <dbReference type="EMBL" id="GHI14117.1"/>
    </source>
</evidence>
<evidence type="ECO:0000256" key="2">
    <source>
        <dbReference type="SAM" id="Phobius"/>
    </source>
</evidence>
<sequence length="97" mass="9556">MARSLARNAGAGESSADGIGCMDRASHNGLVTNEGDRDQDNGNVSVIAVPLGLVAGVVVGMFVDNLALGLAVGLSAGGAVSALAAGRQRRPGEGPRD</sequence>
<feature type="region of interest" description="Disordered" evidence="1">
    <location>
        <begin position="1"/>
        <end position="42"/>
    </location>
</feature>
<accession>A0ABQ3NMY6</accession>
<gene>
    <name evidence="3" type="ORF">Scinn_35800</name>
</gene>
<feature type="transmembrane region" description="Helical" evidence="2">
    <location>
        <begin position="44"/>
        <end position="62"/>
    </location>
</feature>
<evidence type="ECO:0000256" key="1">
    <source>
        <dbReference type="SAM" id="MobiDB-lite"/>
    </source>
</evidence>
<organism evidence="3 4">
    <name type="scientific">Streptomyces virginiae</name>
    <name type="common">Streptomyces cinnamonensis</name>
    <dbReference type="NCBI Taxonomy" id="1961"/>
    <lineage>
        <taxon>Bacteria</taxon>
        <taxon>Bacillati</taxon>
        <taxon>Actinomycetota</taxon>
        <taxon>Actinomycetes</taxon>
        <taxon>Kitasatosporales</taxon>
        <taxon>Streptomycetaceae</taxon>
        <taxon>Streptomyces</taxon>
    </lineage>
</organism>
<name>A0ABQ3NMY6_STRVG</name>
<reference evidence="4" key="1">
    <citation type="submission" date="2020-09" db="EMBL/GenBank/DDBJ databases">
        <title>Whole genome shotgun sequence of Streptomyces cinnamonensis NBRC 15873.</title>
        <authorList>
            <person name="Komaki H."/>
            <person name="Tamura T."/>
        </authorList>
    </citation>
    <scope>NUCLEOTIDE SEQUENCE [LARGE SCALE GENOMIC DNA]</scope>
    <source>
        <strain evidence="4">NBRC 15873</strain>
    </source>
</reference>